<dbReference type="KEGG" id="lha:LHA_1323"/>
<organism evidence="1 2">
    <name type="scientific">Legionella hackeliae</name>
    <dbReference type="NCBI Taxonomy" id="449"/>
    <lineage>
        <taxon>Bacteria</taxon>
        <taxon>Pseudomonadati</taxon>
        <taxon>Pseudomonadota</taxon>
        <taxon>Gammaproteobacteria</taxon>
        <taxon>Legionellales</taxon>
        <taxon>Legionellaceae</taxon>
        <taxon>Legionella</taxon>
    </lineage>
</organism>
<evidence type="ECO:0000313" key="1">
    <source>
        <dbReference type="EMBL" id="CEK10371.1"/>
    </source>
</evidence>
<dbReference type="HOGENOM" id="CLU_2916943_0_0_6"/>
<dbReference type="STRING" id="449.LHA_1323"/>
<accession>A0A0A8US62</accession>
<keyword evidence="2" id="KW-1185">Reference proteome</keyword>
<dbReference type="AlphaFoldDB" id="A0A0A8US62"/>
<dbReference type="Proteomes" id="UP000032803">
    <property type="component" value="Chromosome I"/>
</dbReference>
<reference evidence="2" key="1">
    <citation type="submission" date="2014-09" db="EMBL/GenBank/DDBJ databases">
        <authorList>
            <person name="Gomez-Valero L."/>
        </authorList>
    </citation>
    <scope>NUCLEOTIDE SEQUENCE [LARGE SCALE GENOMIC DNA]</scope>
    <source>
        <strain evidence="2">ATCC35250</strain>
    </source>
</reference>
<proteinExistence type="predicted"/>
<sequence length="61" mass="7147">MDQWYSFFLVDRRECNLDEISFQEENPVVASANQATHTVKKGNGSNDRKPRASVFNFYFIK</sequence>
<protein>
    <submittedName>
        <fullName evidence="1">Uncharacterized protein</fullName>
    </submittedName>
</protein>
<evidence type="ECO:0000313" key="2">
    <source>
        <dbReference type="Proteomes" id="UP000032803"/>
    </source>
</evidence>
<dbReference type="EMBL" id="LN681225">
    <property type="protein sequence ID" value="CEK10371.1"/>
    <property type="molecule type" value="Genomic_DNA"/>
</dbReference>
<gene>
    <name evidence="1" type="ORF">LHA_1323</name>
</gene>
<name>A0A0A8US62_LEGHA</name>